<dbReference type="Proteomes" id="UP000510647">
    <property type="component" value="Chromosome 2"/>
</dbReference>
<accession>A0A7H9HPI3</accession>
<name>A0A7H9HPI3_9SACH</name>
<gene>
    <name evidence="2" type="ORF">HG537_0B05360</name>
</gene>
<dbReference type="EMBL" id="CP059268">
    <property type="protein sequence ID" value="QLQ79189.1"/>
    <property type="molecule type" value="Genomic_DNA"/>
</dbReference>
<feature type="region of interest" description="Disordered" evidence="1">
    <location>
        <begin position="63"/>
        <end position="152"/>
    </location>
</feature>
<feature type="compositionally biased region" description="Basic and acidic residues" evidence="1">
    <location>
        <begin position="83"/>
        <end position="93"/>
    </location>
</feature>
<organism evidence="2 3">
    <name type="scientific">Torulaspora globosa</name>
    <dbReference type="NCBI Taxonomy" id="48254"/>
    <lineage>
        <taxon>Eukaryota</taxon>
        <taxon>Fungi</taxon>
        <taxon>Dikarya</taxon>
        <taxon>Ascomycota</taxon>
        <taxon>Saccharomycotina</taxon>
        <taxon>Saccharomycetes</taxon>
        <taxon>Saccharomycetales</taxon>
        <taxon>Saccharomycetaceae</taxon>
        <taxon>Torulaspora</taxon>
    </lineage>
</organism>
<keyword evidence="3" id="KW-1185">Reference proteome</keyword>
<evidence type="ECO:0000256" key="1">
    <source>
        <dbReference type="SAM" id="MobiDB-lite"/>
    </source>
</evidence>
<proteinExistence type="predicted"/>
<dbReference type="SUPFAM" id="SSF58113">
    <property type="entry name" value="Apolipoprotein A-I"/>
    <property type="match status" value="1"/>
</dbReference>
<evidence type="ECO:0000313" key="2">
    <source>
        <dbReference type="EMBL" id="QLQ79189.1"/>
    </source>
</evidence>
<dbReference type="OrthoDB" id="4023585at2759"/>
<feature type="compositionally biased region" description="Basic and acidic residues" evidence="1">
    <location>
        <begin position="103"/>
        <end position="134"/>
    </location>
</feature>
<evidence type="ECO:0000313" key="3">
    <source>
        <dbReference type="Proteomes" id="UP000510647"/>
    </source>
</evidence>
<protein>
    <submittedName>
        <fullName evidence="2">Uncharacterized protein</fullName>
    </submittedName>
</protein>
<dbReference type="Gene3D" id="1.20.120.20">
    <property type="entry name" value="Apolipoprotein"/>
    <property type="match status" value="1"/>
</dbReference>
<sequence length="152" mass="16965">MLWRSNQCVSRILLCRPSMVLAQRNAIHSTAITSKSAKEVVKENLEKLNKKIGQVAAEGIEKTQEASHKASEFADQKMGQVEEMTKSSKEQLKGKTQSTMGRAGEKASDMGEKVEDKARNFGEKAEELTHDAKKTASRNIEDAQDYVDHRTK</sequence>
<feature type="compositionally biased region" description="Basic and acidic residues" evidence="1">
    <location>
        <begin position="63"/>
        <end position="75"/>
    </location>
</feature>
<dbReference type="AlphaFoldDB" id="A0A7H9HPI3"/>
<reference evidence="2 3" key="1">
    <citation type="submission" date="2020-06" db="EMBL/GenBank/DDBJ databases">
        <title>The yeast mating-type switching endonuclease HO is a domesticated member of an unorthodox homing genetic element family.</title>
        <authorList>
            <person name="Coughlan A.Y."/>
            <person name="Lombardi L."/>
            <person name="Braun-Galleani S."/>
            <person name="Martos A.R."/>
            <person name="Galeote V."/>
            <person name="Bigey F."/>
            <person name="Dequin S."/>
            <person name="Byrne K.P."/>
            <person name="Wolfe K.H."/>
        </authorList>
    </citation>
    <scope>NUCLEOTIDE SEQUENCE [LARGE SCALE GENOMIC DNA]</scope>
    <source>
        <strain evidence="2 3">CBS2947</strain>
    </source>
</reference>